<accession>A0A6P1ZHG2</accession>
<dbReference type="PROSITE" id="PS50112">
    <property type="entry name" value="PAS"/>
    <property type="match status" value="2"/>
</dbReference>
<dbReference type="SMART" id="SM00086">
    <property type="entry name" value="PAC"/>
    <property type="match status" value="2"/>
</dbReference>
<evidence type="ECO:0000256" key="8">
    <source>
        <dbReference type="SAM" id="Phobius"/>
    </source>
</evidence>
<reference evidence="12 13" key="1">
    <citation type="submission" date="2018-06" db="EMBL/GenBank/DDBJ databases">
        <title>Complete genome of Desulfovibrio marinus P48SEP.</title>
        <authorList>
            <person name="Crispim J.S."/>
            <person name="Vidigal P.M.P."/>
            <person name="Silva L.C.F."/>
            <person name="Araujo L.C."/>
            <person name="Laguardia C.N."/>
            <person name="Dias R.S."/>
            <person name="Sousa M.P."/>
            <person name="Paula S.O."/>
            <person name="Silva C."/>
        </authorList>
    </citation>
    <scope>NUCLEOTIDE SEQUENCE [LARGE SCALE GENOMIC DNA]</scope>
    <source>
        <strain evidence="12 13">P48SEP</strain>
    </source>
</reference>
<dbReference type="CDD" id="cd18773">
    <property type="entry name" value="PDC1_HK_sensor"/>
    <property type="match status" value="1"/>
</dbReference>
<feature type="domain" description="GGDEF" evidence="11">
    <location>
        <begin position="643"/>
        <end position="776"/>
    </location>
</feature>
<dbReference type="SMART" id="SM00267">
    <property type="entry name" value="GGDEF"/>
    <property type="match status" value="1"/>
</dbReference>
<keyword evidence="8" id="KW-1133">Transmembrane helix</keyword>
<dbReference type="Gene3D" id="3.30.450.20">
    <property type="entry name" value="PAS domain"/>
    <property type="match status" value="4"/>
</dbReference>
<evidence type="ECO:0000313" key="13">
    <source>
        <dbReference type="Proteomes" id="UP000434052"/>
    </source>
</evidence>
<dbReference type="InterPro" id="IPR013767">
    <property type="entry name" value="PAS_fold"/>
</dbReference>
<keyword evidence="5" id="KW-0418">Kinase</keyword>
<dbReference type="InterPro" id="IPR001610">
    <property type="entry name" value="PAC"/>
</dbReference>
<dbReference type="EMBL" id="QMIF01000004">
    <property type="protein sequence ID" value="TVM34601.1"/>
    <property type="molecule type" value="Genomic_DNA"/>
</dbReference>
<dbReference type="CDD" id="cd01949">
    <property type="entry name" value="GGDEF"/>
    <property type="match status" value="1"/>
</dbReference>
<dbReference type="GO" id="GO:0000160">
    <property type="term" value="P:phosphorelay signal transduction system"/>
    <property type="evidence" value="ECO:0007669"/>
    <property type="project" value="UniProtKB-KW"/>
</dbReference>
<feature type="transmembrane region" description="Helical" evidence="8">
    <location>
        <begin position="23"/>
        <end position="42"/>
    </location>
</feature>
<evidence type="ECO:0000259" key="11">
    <source>
        <dbReference type="PROSITE" id="PS50887"/>
    </source>
</evidence>
<comment type="caution">
    <text evidence="12">The sequence shown here is derived from an EMBL/GenBank/DDBJ whole genome shotgun (WGS) entry which is preliminary data.</text>
</comment>
<dbReference type="GO" id="GO:0016020">
    <property type="term" value="C:membrane"/>
    <property type="evidence" value="ECO:0007669"/>
    <property type="project" value="UniProtKB-SubCell"/>
</dbReference>
<feature type="domain" description="PAS" evidence="9">
    <location>
        <begin position="483"/>
        <end position="540"/>
    </location>
</feature>
<dbReference type="Pfam" id="PF21623">
    <property type="entry name" value="HK_sensor_dom_bact"/>
    <property type="match status" value="1"/>
</dbReference>
<proteinExistence type="predicted"/>
<dbReference type="Pfam" id="PF00990">
    <property type="entry name" value="GGDEF"/>
    <property type="match status" value="1"/>
</dbReference>
<dbReference type="InterPro" id="IPR029151">
    <property type="entry name" value="Sensor-like_sf"/>
</dbReference>
<dbReference type="SMART" id="SM00091">
    <property type="entry name" value="PAS"/>
    <property type="match status" value="2"/>
</dbReference>
<name>A0A6P1ZHG2_9BACT</name>
<evidence type="ECO:0000256" key="5">
    <source>
        <dbReference type="ARBA" id="ARBA00022777"/>
    </source>
</evidence>
<feature type="domain" description="PAC" evidence="10">
    <location>
        <begin position="430"/>
        <end position="482"/>
    </location>
</feature>
<sequence length="776" mass="86359">MEARKAAYDILDEKITPLVWRRFLAYFIPTAAVLVLLAHWFLTSQFDEAERLTAANERTTVLLERQFFEDEIAALAADVRFLSDYATGCLEMKELAVCPRELRKAFMLFAKEHPTYFQMILLDVSGQELLHVENVNGRNVGMSASGLRSQAASPWYVSALEYSPRVWISSIKFSDGANGLSPGTPMLHASRAILDEDGRTLGVVVIGYDGSMILQMIAQHELASTGWHYLFRSKGPKLRGPTLGKESSGDLSETFPELWSDISRSKSGTRVTKNGLFAYETVCSTADKNVVSRVLPVLDECWVIVNHVPWAAIVPAWLDYAPWVGGAALLLVAAGMWTWARTMVRRHQAEKALRMSEERMRTIVEAAGVFIWETDDKGVITYISDMVREVLGYAPEELIGQTLTMLMPADKVSEYSEFFLSAVAHKLSFRQREVDGLTKDGRRIHQALSAVPVEDDSGRLIGYRGSTVDVTERKKAQEELRESERKARAMLEASHDAMIVIDGNGSVQFWNHAAENMFGYLEAEALGMDVHVLVVEEEDRKRADAGTAHFAKTGEGPIVGSIGEFQARRKDGTVFPVEHAVAAFRMHGAWYAVGSVRDKTEQKEAEKELQRLATTDSLTGLANRRHFFDGCRKEIERHKRYGVAVSLLMLDVDLFKKINDTWGHDTGDRVLKEVAAHMLLTLRDVDLCGRIGGEEFAVLLPETDLQGAAEAAERVRASLENICFILEEGARVCVTASLGVAEMGGSEDTLQELIKRADDALYEAKETGRNKVVVKA</sequence>
<dbReference type="PROSITE" id="PS50887">
    <property type="entry name" value="GGDEF"/>
    <property type="match status" value="1"/>
</dbReference>
<evidence type="ECO:0000256" key="2">
    <source>
        <dbReference type="ARBA" id="ARBA00022553"/>
    </source>
</evidence>
<keyword evidence="6" id="KW-0067">ATP-binding</keyword>
<feature type="domain" description="PAC" evidence="10">
    <location>
        <begin position="561"/>
        <end position="611"/>
    </location>
</feature>
<dbReference type="NCBIfam" id="TIGR00254">
    <property type="entry name" value="GGDEF"/>
    <property type="match status" value="1"/>
</dbReference>
<dbReference type="InterPro" id="IPR052155">
    <property type="entry name" value="Biofilm_reg_signaling"/>
</dbReference>
<evidence type="ECO:0000256" key="6">
    <source>
        <dbReference type="ARBA" id="ARBA00022840"/>
    </source>
</evidence>
<dbReference type="InterPro" id="IPR043128">
    <property type="entry name" value="Rev_trsase/Diguanyl_cyclase"/>
</dbReference>
<dbReference type="InterPro" id="IPR048760">
    <property type="entry name" value="VP0354-like_sensor_dom"/>
</dbReference>
<dbReference type="PANTHER" id="PTHR44757:SF2">
    <property type="entry name" value="BIOFILM ARCHITECTURE MAINTENANCE PROTEIN MBAA"/>
    <property type="match status" value="1"/>
</dbReference>
<evidence type="ECO:0000256" key="1">
    <source>
        <dbReference type="ARBA" id="ARBA00004370"/>
    </source>
</evidence>
<dbReference type="GO" id="GO:0016301">
    <property type="term" value="F:kinase activity"/>
    <property type="evidence" value="ECO:0007669"/>
    <property type="project" value="UniProtKB-KW"/>
</dbReference>
<evidence type="ECO:0000256" key="4">
    <source>
        <dbReference type="ARBA" id="ARBA00022741"/>
    </source>
</evidence>
<organism evidence="12 13">
    <name type="scientific">Oceanidesulfovibrio marinus</name>
    <dbReference type="NCBI Taxonomy" id="370038"/>
    <lineage>
        <taxon>Bacteria</taxon>
        <taxon>Pseudomonadati</taxon>
        <taxon>Thermodesulfobacteriota</taxon>
        <taxon>Desulfovibrionia</taxon>
        <taxon>Desulfovibrionales</taxon>
        <taxon>Desulfovibrionaceae</taxon>
        <taxon>Oceanidesulfovibrio</taxon>
    </lineage>
</organism>
<evidence type="ECO:0000313" key="12">
    <source>
        <dbReference type="EMBL" id="TVM34601.1"/>
    </source>
</evidence>
<dbReference type="Proteomes" id="UP000434052">
    <property type="component" value="Unassembled WGS sequence"/>
</dbReference>
<comment type="subcellular location">
    <subcellularLocation>
        <location evidence="1">Membrane</location>
    </subcellularLocation>
</comment>
<evidence type="ECO:0000259" key="10">
    <source>
        <dbReference type="PROSITE" id="PS50113"/>
    </source>
</evidence>
<dbReference type="GO" id="GO:0005524">
    <property type="term" value="F:ATP binding"/>
    <property type="evidence" value="ECO:0007669"/>
    <property type="project" value="UniProtKB-KW"/>
</dbReference>
<dbReference type="NCBIfam" id="TIGR00229">
    <property type="entry name" value="sensory_box"/>
    <property type="match status" value="2"/>
</dbReference>
<dbReference type="PROSITE" id="PS50113">
    <property type="entry name" value="PAC"/>
    <property type="match status" value="2"/>
</dbReference>
<dbReference type="RefSeq" id="WP_144304922.1">
    <property type="nucleotide sequence ID" value="NZ_QMIF01000004.1"/>
</dbReference>
<keyword evidence="8" id="KW-0472">Membrane</keyword>
<dbReference type="InterPro" id="IPR000700">
    <property type="entry name" value="PAS-assoc_C"/>
</dbReference>
<dbReference type="InterPro" id="IPR029787">
    <property type="entry name" value="Nucleotide_cyclase"/>
</dbReference>
<keyword evidence="7" id="KW-0902">Two-component regulatory system</keyword>
<dbReference type="Gene3D" id="3.30.70.270">
    <property type="match status" value="1"/>
</dbReference>
<keyword evidence="3" id="KW-0808">Transferase</keyword>
<keyword evidence="8" id="KW-0812">Transmembrane</keyword>
<dbReference type="SUPFAM" id="SSF103190">
    <property type="entry name" value="Sensory domain-like"/>
    <property type="match status" value="2"/>
</dbReference>
<keyword evidence="4" id="KW-0547">Nucleotide-binding</keyword>
<dbReference type="SUPFAM" id="SSF55073">
    <property type="entry name" value="Nucleotide cyclase"/>
    <property type="match status" value="1"/>
</dbReference>
<dbReference type="GO" id="GO:0006355">
    <property type="term" value="P:regulation of DNA-templated transcription"/>
    <property type="evidence" value="ECO:0007669"/>
    <property type="project" value="InterPro"/>
</dbReference>
<dbReference type="InterPro" id="IPR000014">
    <property type="entry name" value="PAS"/>
</dbReference>
<dbReference type="InterPro" id="IPR000160">
    <property type="entry name" value="GGDEF_dom"/>
</dbReference>
<dbReference type="InterPro" id="IPR035965">
    <property type="entry name" value="PAS-like_dom_sf"/>
</dbReference>
<dbReference type="AlphaFoldDB" id="A0A6P1ZHG2"/>
<evidence type="ECO:0008006" key="14">
    <source>
        <dbReference type="Google" id="ProtNLM"/>
    </source>
</evidence>
<dbReference type="Pfam" id="PF00989">
    <property type="entry name" value="PAS"/>
    <property type="match status" value="2"/>
</dbReference>
<evidence type="ECO:0000259" key="9">
    <source>
        <dbReference type="PROSITE" id="PS50112"/>
    </source>
</evidence>
<dbReference type="SUPFAM" id="SSF55785">
    <property type="entry name" value="PYP-like sensor domain (PAS domain)"/>
    <property type="match status" value="2"/>
</dbReference>
<evidence type="ECO:0000256" key="3">
    <source>
        <dbReference type="ARBA" id="ARBA00022679"/>
    </source>
</evidence>
<gene>
    <name evidence="12" type="ORF">DQK91_08495</name>
</gene>
<dbReference type="PANTHER" id="PTHR44757">
    <property type="entry name" value="DIGUANYLATE CYCLASE DGCP"/>
    <property type="match status" value="1"/>
</dbReference>
<protein>
    <recommendedName>
        <fullName evidence="14">PAS domain S-box-containing protein/diguanylate cyclase (GGDEF) domain-containing protein</fullName>
    </recommendedName>
</protein>
<keyword evidence="2" id="KW-0597">Phosphoprotein</keyword>
<dbReference type="OrthoDB" id="5460745at2"/>
<feature type="domain" description="PAS" evidence="9">
    <location>
        <begin position="356"/>
        <end position="411"/>
    </location>
</feature>
<dbReference type="CDD" id="cd00130">
    <property type="entry name" value="PAS"/>
    <property type="match status" value="2"/>
</dbReference>
<dbReference type="FunFam" id="3.30.70.270:FF:000001">
    <property type="entry name" value="Diguanylate cyclase domain protein"/>
    <property type="match status" value="1"/>
</dbReference>
<evidence type="ECO:0000256" key="7">
    <source>
        <dbReference type="ARBA" id="ARBA00023012"/>
    </source>
</evidence>